<organism evidence="2 3">
    <name type="scientific">Arthrobacter russicus</name>
    <dbReference type="NCBI Taxonomy" id="172040"/>
    <lineage>
        <taxon>Bacteria</taxon>
        <taxon>Bacillati</taxon>
        <taxon>Actinomycetota</taxon>
        <taxon>Actinomycetes</taxon>
        <taxon>Micrococcales</taxon>
        <taxon>Micrococcaceae</taxon>
        <taxon>Arthrobacter</taxon>
    </lineage>
</organism>
<keyword evidence="1" id="KW-0472">Membrane</keyword>
<feature type="transmembrane region" description="Helical" evidence="1">
    <location>
        <begin position="18"/>
        <end position="39"/>
    </location>
</feature>
<keyword evidence="1" id="KW-1133">Transmembrane helix</keyword>
<proteinExistence type="predicted"/>
<keyword evidence="3" id="KW-1185">Reference proteome</keyword>
<dbReference type="RefSeq" id="WP_296362437.1">
    <property type="nucleotide sequence ID" value="NZ_BAAAHY010000005.1"/>
</dbReference>
<comment type="caution">
    <text evidence="2">The sequence shown here is derived from an EMBL/GenBank/DDBJ whole genome shotgun (WGS) entry which is preliminary data.</text>
</comment>
<dbReference type="InterPro" id="IPR043857">
    <property type="entry name" value="DUF5819"/>
</dbReference>
<gene>
    <name evidence="2" type="ORF">JOE69_002042</name>
</gene>
<protein>
    <submittedName>
        <fullName evidence="2">Uncharacterized protein</fullName>
    </submittedName>
</protein>
<keyword evidence="1" id="KW-0812">Transmembrane</keyword>
<accession>A0ABU1JCC6</accession>
<evidence type="ECO:0000313" key="3">
    <source>
        <dbReference type="Proteomes" id="UP001185069"/>
    </source>
</evidence>
<sequence length="260" mass="28677">MAEAVPPARPARKKIVRAVMVVAVLAAVWHIAASFLWIAPYSAGARALFPGGQQVLSSYMIPMFGQSWSVFAPEPINGNYVLKVRAALPKDGAEEITDWVDATEVETSMIRHNLFPPRAGIGAGELASEYKGKWDALTADHKVVTALNYFNGNDWPIRLNEKLQSYGTPDVIAPYLDSENTVIKYATQVARAVWGSSVTRVQFQVYRQNVIPFADRNTPGVQPQPMQIADTGWRGLEVAPGQSDKDFADVFKAAYERLPR</sequence>
<evidence type="ECO:0000313" key="2">
    <source>
        <dbReference type="EMBL" id="MDR6269804.1"/>
    </source>
</evidence>
<dbReference type="Pfam" id="PF19136">
    <property type="entry name" value="DUF5819"/>
    <property type="match status" value="1"/>
</dbReference>
<evidence type="ECO:0000256" key="1">
    <source>
        <dbReference type="SAM" id="Phobius"/>
    </source>
</evidence>
<dbReference type="EMBL" id="JAVDQF010000001">
    <property type="protein sequence ID" value="MDR6269804.1"/>
    <property type="molecule type" value="Genomic_DNA"/>
</dbReference>
<name>A0ABU1JCC6_9MICC</name>
<dbReference type="Proteomes" id="UP001185069">
    <property type="component" value="Unassembled WGS sequence"/>
</dbReference>
<reference evidence="2 3" key="1">
    <citation type="submission" date="2023-07" db="EMBL/GenBank/DDBJ databases">
        <title>Sequencing the genomes of 1000 actinobacteria strains.</title>
        <authorList>
            <person name="Klenk H.-P."/>
        </authorList>
    </citation>
    <scope>NUCLEOTIDE SEQUENCE [LARGE SCALE GENOMIC DNA]</scope>
    <source>
        <strain evidence="2 3">DSM 14555</strain>
    </source>
</reference>